<protein>
    <recommendedName>
        <fullName evidence="1">HTH marR-type domain-containing protein</fullName>
    </recommendedName>
</protein>
<evidence type="ECO:0000313" key="3">
    <source>
        <dbReference type="Proteomes" id="UP000250079"/>
    </source>
</evidence>
<reference evidence="2 3" key="1">
    <citation type="submission" date="2016-12" db="EMBL/GenBank/DDBJ databases">
        <authorList>
            <person name="Song W.-J."/>
            <person name="Kurnit D.M."/>
        </authorList>
    </citation>
    <scope>NUCLEOTIDE SEQUENCE [LARGE SCALE GENOMIC DNA]</scope>
    <source>
        <strain evidence="2 3">IMCC3135</strain>
    </source>
</reference>
<gene>
    <name evidence="2" type="ORF">IMCC3135_31050</name>
</gene>
<evidence type="ECO:0000313" key="2">
    <source>
        <dbReference type="EMBL" id="ASJ76259.1"/>
    </source>
</evidence>
<dbReference type="InterPro" id="IPR036388">
    <property type="entry name" value="WH-like_DNA-bd_sf"/>
</dbReference>
<keyword evidence="3" id="KW-1185">Reference proteome</keyword>
<sequence length="145" mass="15823">MNAENIAPHTESSITQLLETATRLERRLDRALSCTRGVSYSEYRLLSALSDAPASGMPRIVLADSVGVTASAVTRALKPLEKIGYVTTEKGERDARQSRAILTAAGQELLDDARGVMRDALRELPLNNLSPQKVAEFQSRLLELS</sequence>
<feature type="domain" description="HTH marR-type" evidence="1">
    <location>
        <begin position="11"/>
        <end position="145"/>
    </location>
</feature>
<dbReference type="PANTHER" id="PTHR33164">
    <property type="entry name" value="TRANSCRIPTIONAL REGULATOR, MARR FAMILY"/>
    <property type="match status" value="1"/>
</dbReference>
<dbReference type="InterPro" id="IPR036390">
    <property type="entry name" value="WH_DNA-bd_sf"/>
</dbReference>
<name>A0A2Z2NY91_9GAMM</name>
<accession>A0A2Z2NY91</accession>
<dbReference type="SMART" id="SM00347">
    <property type="entry name" value="HTH_MARR"/>
    <property type="match status" value="1"/>
</dbReference>
<dbReference type="PANTHER" id="PTHR33164:SF99">
    <property type="entry name" value="MARR FAMILY REGULATORY PROTEIN"/>
    <property type="match status" value="1"/>
</dbReference>
<dbReference type="RefSeq" id="WP_088921059.1">
    <property type="nucleotide sequence ID" value="NZ_CP018632.1"/>
</dbReference>
<dbReference type="Gene3D" id="1.10.10.10">
    <property type="entry name" value="Winged helix-like DNA-binding domain superfamily/Winged helix DNA-binding domain"/>
    <property type="match status" value="1"/>
</dbReference>
<dbReference type="KEGG" id="gai:IMCC3135_31050"/>
<dbReference type="PROSITE" id="PS50995">
    <property type="entry name" value="HTH_MARR_2"/>
    <property type="match status" value="1"/>
</dbReference>
<organism evidence="2 3">
    <name type="scientific">Granulosicoccus antarcticus IMCC3135</name>
    <dbReference type="NCBI Taxonomy" id="1192854"/>
    <lineage>
        <taxon>Bacteria</taxon>
        <taxon>Pseudomonadati</taxon>
        <taxon>Pseudomonadota</taxon>
        <taxon>Gammaproteobacteria</taxon>
        <taxon>Chromatiales</taxon>
        <taxon>Granulosicoccaceae</taxon>
        <taxon>Granulosicoccus</taxon>
    </lineage>
</organism>
<dbReference type="EMBL" id="CP018632">
    <property type="protein sequence ID" value="ASJ76259.1"/>
    <property type="molecule type" value="Genomic_DNA"/>
</dbReference>
<dbReference type="InterPro" id="IPR039422">
    <property type="entry name" value="MarR/SlyA-like"/>
</dbReference>
<dbReference type="Proteomes" id="UP000250079">
    <property type="component" value="Chromosome"/>
</dbReference>
<dbReference type="GO" id="GO:0003700">
    <property type="term" value="F:DNA-binding transcription factor activity"/>
    <property type="evidence" value="ECO:0007669"/>
    <property type="project" value="InterPro"/>
</dbReference>
<dbReference type="SUPFAM" id="SSF46785">
    <property type="entry name" value="Winged helix' DNA-binding domain"/>
    <property type="match status" value="1"/>
</dbReference>
<dbReference type="Pfam" id="PF12802">
    <property type="entry name" value="MarR_2"/>
    <property type="match status" value="1"/>
</dbReference>
<dbReference type="GO" id="GO:0006950">
    <property type="term" value="P:response to stress"/>
    <property type="evidence" value="ECO:0007669"/>
    <property type="project" value="TreeGrafter"/>
</dbReference>
<dbReference type="InterPro" id="IPR000835">
    <property type="entry name" value="HTH_MarR-typ"/>
</dbReference>
<dbReference type="AlphaFoldDB" id="A0A2Z2NY91"/>
<proteinExistence type="predicted"/>
<dbReference type="OrthoDB" id="5295456at2"/>
<evidence type="ECO:0000259" key="1">
    <source>
        <dbReference type="PROSITE" id="PS50995"/>
    </source>
</evidence>